<comment type="caution">
    <text evidence="4">The sequence shown here is derived from an EMBL/GenBank/DDBJ whole genome shotgun (WGS) entry which is preliminary data.</text>
</comment>
<dbReference type="InterPro" id="IPR036188">
    <property type="entry name" value="FAD/NAD-bd_sf"/>
</dbReference>
<evidence type="ECO:0000313" key="5">
    <source>
        <dbReference type="Proteomes" id="UP000533639"/>
    </source>
</evidence>
<accession>A0A9N8IY99</accession>
<protein>
    <submittedName>
        <fullName evidence="4">NAD(P)/FAD-dependent oxidoreductase</fullName>
    </submittedName>
</protein>
<evidence type="ECO:0000256" key="1">
    <source>
        <dbReference type="ARBA" id="ARBA00022630"/>
    </source>
</evidence>
<dbReference type="SUPFAM" id="SSF51905">
    <property type="entry name" value="FAD/NAD(P)-binding domain"/>
    <property type="match status" value="1"/>
</dbReference>
<dbReference type="AlphaFoldDB" id="A0A9N8IY99"/>
<proteinExistence type="predicted"/>
<evidence type="ECO:0000256" key="2">
    <source>
        <dbReference type="ARBA" id="ARBA00023002"/>
    </source>
</evidence>
<keyword evidence="1" id="KW-0285">Flavoprotein</keyword>
<dbReference type="GO" id="GO:0016491">
    <property type="term" value="F:oxidoreductase activity"/>
    <property type="evidence" value="ECO:0007669"/>
    <property type="project" value="UniProtKB-KW"/>
</dbReference>
<dbReference type="InterPro" id="IPR023753">
    <property type="entry name" value="FAD/NAD-binding_dom"/>
</dbReference>
<gene>
    <name evidence="4" type="ORF">FLAPXU55_00251</name>
</gene>
<keyword evidence="2" id="KW-0560">Oxidoreductase</keyword>
<dbReference type="RefSeq" id="WP_180856175.1">
    <property type="nucleotide sequence ID" value="NZ_CAIJDE010000017.1"/>
</dbReference>
<evidence type="ECO:0000313" key="4">
    <source>
        <dbReference type="EMBL" id="CAC9972575.1"/>
    </source>
</evidence>
<dbReference type="InterPro" id="IPR050097">
    <property type="entry name" value="Ferredoxin-NADP_redctase_2"/>
</dbReference>
<reference evidence="4 5" key="1">
    <citation type="submission" date="2020-06" db="EMBL/GenBank/DDBJ databases">
        <authorList>
            <person name="Criscuolo A."/>
        </authorList>
    </citation>
    <scope>NUCLEOTIDE SEQUENCE [LARGE SCALE GENOMIC DNA]</scope>
    <source>
        <strain evidence="4">PXU-55</strain>
    </source>
</reference>
<evidence type="ECO:0000259" key="3">
    <source>
        <dbReference type="Pfam" id="PF07992"/>
    </source>
</evidence>
<sequence>MEQKNFDVIIIGGSYSGLSAAMSLGRSLRQVLIIDSGLPCNRQTPHSHNFITQDGEKPAVISAKAKLQVDLYKTVHFYNGLAVKAIGKENGFEVSTDSGETFNSRKILFATGIKDLFPEINGFADCWGISVLHCPYCHGYEVKNEKTAIIANGEMAFDFAKLISNWTKDLRLCTNGKSTLTLEQTEILKKHGVQIFEEEIDSFEHEEGYVKNIIFKNQEKVAVKAIYARPPFEQHCPLPADLGCDINEQGLLKVDFMQKTNVAGIYASGDCTTQMRSVAIAVSIGSFAGAVINKDLIDEDFEVYKV</sequence>
<dbReference type="Pfam" id="PF07992">
    <property type="entry name" value="Pyr_redox_2"/>
    <property type="match status" value="1"/>
</dbReference>
<dbReference type="PRINTS" id="PR00469">
    <property type="entry name" value="PNDRDTASEII"/>
</dbReference>
<organism evidence="4 5">
    <name type="scientific">Flavobacterium panici</name>
    <dbReference type="NCBI Taxonomy" id="2654843"/>
    <lineage>
        <taxon>Bacteria</taxon>
        <taxon>Pseudomonadati</taxon>
        <taxon>Bacteroidota</taxon>
        <taxon>Flavobacteriia</taxon>
        <taxon>Flavobacteriales</taxon>
        <taxon>Flavobacteriaceae</taxon>
        <taxon>Flavobacterium</taxon>
    </lineage>
</organism>
<dbReference type="Gene3D" id="3.50.50.60">
    <property type="entry name" value="FAD/NAD(P)-binding domain"/>
    <property type="match status" value="2"/>
</dbReference>
<dbReference type="Proteomes" id="UP000533639">
    <property type="component" value="Unassembled WGS sequence"/>
</dbReference>
<feature type="domain" description="FAD/NAD(P)-binding" evidence="3">
    <location>
        <begin position="6"/>
        <end position="284"/>
    </location>
</feature>
<keyword evidence="5" id="KW-1185">Reference proteome</keyword>
<name>A0A9N8IY99_9FLAO</name>
<dbReference type="PRINTS" id="PR00368">
    <property type="entry name" value="FADPNR"/>
</dbReference>
<dbReference type="EMBL" id="CAIJDE010000017">
    <property type="protein sequence ID" value="CAC9972575.1"/>
    <property type="molecule type" value="Genomic_DNA"/>
</dbReference>
<dbReference type="PANTHER" id="PTHR48105">
    <property type="entry name" value="THIOREDOXIN REDUCTASE 1-RELATED-RELATED"/>
    <property type="match status" value="1"/>
</dbReference>